<dbReference type="Proteomes" id="UP000217348">
    <property type="component" value="Chromosome"/>
</dbReference>
<dbReference type="InterPro" id="IPR050090">
    <property type="entry name" value="Tyrosine_recombinase_XerCD"/>
</dbReference>
<dbReference type="Gene3D" id="1.10.150.130">
    <property type="match status" value="1"/>
</dbReference>
<organism evidence="5 6">
    <name type="scientific">Capnocytophaga stomatis</name>
    <dbReference type="NCBI Taxonomy" id="1848904"/>
    <lineage>
        <taxon>Bacteria</taxon>
        <taxon>Pseudomonadati</taxon>
        <taxon>Bacteroidota</taxon>
        <taxon>Flavobacteriia</taxon>
        <taxon>Flavobacteriales</taxon>
        <taxon>Flavobacteriaceae</taxon>
        <taxon>Capnocytophaga</taxon>
    </lineage>
</organism>
<evidence type="ECO:0000313" key="5">
    <source>
        <dbReference type="EMBL" id="ATA89584.1"/>
    </source>
</evidence>
<dbReference type="GO" id="GO:0006310">
    <property type="term" value="P:DNA recombination"/>
    <property type="evidence" value="ECO:0007669"/>
    <property type="project" value="UniProtKB-KW"/>
</dbReference>
<dbReference type="AlphaFoldDB" id="A0A250FWY7"/>
<dbReference type="EMBL" id="CP022387">
    <property type="protein sequence ID" value="ATA89584.1"/>
    <property type="molecule type" value="Genomic_DNA"/>
</dbReference>
<proteinExistence type="inferred from homology"/>
<dbReference type="OrthoDB" id="1094492at2"/>
<keyword evidence="3" id="KW-0233">DNA recombination</keyword>
<dbReference type="PANTHER" id="PTHR30349">
    <property type="entry name" value="PHAGE INTEGRASE-RELATED"/>
    <property type="match status" value="1"/>
</dbReference>
<gene>
    <name evidence="5" type="ORF">CGC58_07480</name>
</gene>
<comment type="similarity">
    <text evidence="1">Belongs to the 'phage' integrase family.</text>
</comment>
<reference evidence="6" key="1">
    <citation type="submission" date="2017-06" db="EMBL/GenBank/DDBJ databases">
        <title>Capnocytophaga spp. assemblies.</title>
        <authorList>
            <person name="Gulvik C.A."/>
        </authorList>
    </citation>
    <scope>NUCLEOTIDE SEQUENCE [LARGE SCALE GENOMIC DNA]</scope>
    <source>
        <strain evidence="6">H2177</strain>
    </source>
</reference>
<dbReference type="Pfam" id="PF00589">
    <property type="entry name" value="Phage_integrase"/>
    <property type="match status" value="1"/>
</dbReference>
<dbReference type="GO" id="GO:0003677">
    <property type="term" value="F:DNA binding"/>
    <property type="evidence" value="ECO:0007669"/>
    <property type="project" value="UniProtKB-KW"/>
</dbReference>
<dbReference type="InterPro" id="IPR010998">
    <property type="entry name" value="Integrase_recombinase_N"/>
</dbReference>
<accession>A0A250FWY7</accession>
<evidence type="ECO:0000256" key="3">
    <source>
        <dbReference type="ARBA" id="ARBA00023172"/>
    </source>
</evidence>
<dbReference type="PANTHER" id="PTHR30349:SF64">
    <property type="entry name" value="PROPHAGE INTEGRASE INTD-RELATED"/>
    <property type="match status" value="1"/>
</dbReference>
<dbReference type="InterPro" id="IPR035386">
    <property type="entry name" value="Arm-DNA-bind_5"/>
</dbReference>
<dbReference type="InterPro" id="IPR013762">
    <property type="entry name" value="Integrase-like_cat_sf"/>
</dbReference>
<dbReference type="InterPro" id="IPR025269">
    <property type="entry name" value="SAM-like_dom"/>
</dbReference>
<dbReference type="Pfam" id="PF13102">
    <property type="entry name" value="Phage_int_SAM_5"/>
    <property type="match status" value="1"/>
</dbReference>
<evidence type="ECO:0000256" key="2">
    <source>
        <dbReference type="ARBA" id="ARBA00023125"/>
    </source>
</evidence>
<evidence type="ECO:0000259" key="4">
    <source>
        <dbReference type="PROSITE" id="PS51898"/>
    </source>
</evidence>
<sequence>MFVKCSSKVMTTFQFTLKNNPKVNGERSIIITFIKDRKNTSLSIRKSCKEEQWSYETERVKKNHPEHKKLNTFIEKYKKIIQDIIEDFEDRNIPYSLPDLIESIKKYKGKNKTASFTEYLLQSINNQKVSGKIGSARIEKDTLNSLQKFFNKKEIGFNEITFLSLKKYEFYCYEKGNSPTTIAIRMRTMRYIFNQAITSKIIKESQYPFKDYKISKIKTDAKKEFLDEDEIQALKNYVPKDNREAFAKDMFLFSYYSRGINFIDLLKLKKNALSSENLTFIRTKTNVPVTFKLAGYNKDIMKKYLSDDSSEYLFNIVQNNNADITYLKNKSHKYLNKYINPSLKVIIQNLGINKHITYYCARHSFATALKFKNVSVDIIRQALGQKDINSTMAYLNSLPDKKLDEIIDMALI</sequence>
<keyword evidence="2" id="KW-0238">DNA-binding</keyword>
<dbReference type="SUPFAM" id="SSF56349">
    <property type="entry name" value="DNA breaking-rejoining enzymes"/>
    <property type="match status" value="1"/>
</dbReference>
<name>A0A250FWY7_9FLAO</name>
<dbReference type="Gene3D" id="1.10.443.10">
    <property type="entry name" value="Intergrase catalytic core"/>
    <property type="match status" value="1"/>
</dbReference>
<feature type="domain" description="Tyr recombinase" evidence="4">
    <location>
        <begin position="221"/>
        <end position="408"/>
    </location>
</feature>
<dbReference type="GO" id="GO:0015074">
    <property type="term" value="P:DNA integration"/>
    <property type="evidence" value="ECO:0007669"/>
    <property type="project" value="InterPro"/>
</dbReference>
<evidence type="ECO:0000313" key="6">
    <source>
        <dbReference type="Proteomes" id="UP000217348"/>
    </source>
</evidence>
<evidence type="ECO:0000256" key="1">
    <source>
        <dbReference type="ARBA" id="ARBA00008857"/>
    </source>
</evidence>
<dbReference type="Pfam" id="PF17293">
    <property type="entry name" value="Arm-DNA-bind_5"/>
    <property type="match status" value="1"/>
</dbReference>
<dbReference type="InterPro" id="IPR002104">
    <property type="entry name" value="Integrase_catalytic"/>
</dbReference>
<dbReference type="InterPro" id="IPR011010">
    <property type="entry name" value="DNA_brk_join_enz"/>
</dbReference>
<dbReference type="PROSITE" id="PS51898">
    <property type="entry name" value="TYR_RECOMBINASE"/>
    <property type="match status" value="1"/>
</dbReference>
<dbReference type="KEGG" id="csto:CGC58_07480"/>
<protein>
    <recommendedName>
        <fullName evidence="4">Tyr recombinase domain-containing protein</fullName>
    </recommendedName>
</protein>